<proteinExistence type="predicted"/>
<feature type="region of interest" description="Disordered" evidence="5">
    <location>
        <begin position="1"/>
        <end position="24"/>
    </location>
</feature>
<dbReference type="PANTHER" id="PTHR43310">
    <property type="entry name" value="SULFATE TRANSPORTER YBAR-RELATED"/>
    <property type="match status" value="1"/>
</dbReference>
<dbReference type="Proteomes" id="UP001530315">
    <property type="component" value="Unassembled WGS sequence"/>
</dbReference>
<accession>A0ABD3PK44</accession>
<dbReference type="Gene3D" id="2.60.120.10">
    <property type="entry name" value="Jelly Rolls"/>
    <property type="match status" value="1"/>
</dbReference>
<evidence type="ECO:0000256" key="6">
    <source>
        <dbReference type="SAM" id="Phobius"/>
    </source>
</evidence>
<dbReference type="PROSITE" id="PS50801">
    <property type="entry name" value="STAS"/>
    <property type="match status" value="1"/>
</dbReference>
<dbReference type="Pfam" id="PF00916">
    <property type="entry name" value="Sulfate_transp"/>
    <property type="match status" value="1"/>
</dbReference>
<dbReference type="InterPro" id="IPR014710">
    <property type="entry name" value="RmlC-like_jellyroll"/>
</dbReference>
<organism evidence="9 10">
    <name type="scientific">Stephanodiscus triporus</name>
    <dbReference type="NCBI Taxonomy" id="2934178"/>
    <lineage>
        <taxon>Eukaryota</taxon>
        <taxon>Sar</taxon>
        <taxon>Stramenopiles</taxon>
        <taxon>Ochrophyta</taxon>
        <taxon>Bacillariophyta</taxon>
        <taxon>Coscinodiscophyceae</taxon>
        <taxon>Thalassiosirophycidae</taxon>
        <taxon>Stephanodiscales</taxon>
        <taxon>Stephanodiscaceae</taxon>
        <taxon>Stephanodiscus</taxon>
    </lineage>
</organism>
<feature type="transmembrane region" description="Helical" evidence="6">
    <location>
        <begin position="478"/>
        <end position="499"/>
    </location>
</feature>
<dbReference type="InterPro" id="IPR036513">
    <property type="entry name" value="STAS_dom_sf"/>
</dbReference>
<feature type="compositionally biased region" description="Basic and acidic residues" evidence="5">
    <location>
        <begin position="666"/>
        <end position="681"/>
    </location>
</feature>
<sequence length="972" mass="105150">MTPSPKSPASSTGGHKRGHNVHPTLDSLECIHALRTQSNEFSPLVPRDHRDAPPSASSSSPGERRGRSSSFPLHPKFDHDAPMHEGDADAISGMDMVVKNETKKGDKKQGFVYYVIYAFVNSIMCVPCLYGYAAVIFAHDVFQPHINALSKLVILSSVVHQICFTAFSTLPFAIGQVQDAGLIFQSAMSHHIATTIISDAGGHKYIDDDLVAEIVSTTVVMLGLSTAFLGAVLILAGKFRFANAVAYLPLPVVGGYLAFIGYFCVEAGVALCIGTTIMKPSDWLDLCNAHHLVLAFPGIVAGVFLTLVARRCDNEAMLPLSMVLIPATFYLVLLFSGSSIDDAREGGWVGQESPPVPVRDLFHLVDFGLVRWGVAKQLISTWAGKNTLAKKAYRSSINCLPAHPAAMFLNWPGMVFVVSFSSCLDVAAISMDMGEALDTNSELMTVGISNFVSGIFGGFAGSYIFSQTIFTYRTGCHSRWVGVLVAFTFIAVVVSSVNFLEVTPLFFLGSTLVFIGFDLLYEWIVDVRHKLLISEYIVLLATFFAIQFGVSGLALPSRYSISYGPLLAYPTSLESLGARLLSGVHGREPSLKITSTIITLELRGSVFFGSSMQILSTILEEIGINISVEEKAEIGVVNSPLPKSRINSVRIPSSLSPASVSPGSRGLEERRRERARAEQPKRTSLRIAPRVPPRFLVLDLSSVSNVDASAARGCFLQLARICARREIVVCAAGANSRIDWIMQTHGTAKHADVEGLAIGSSELNDKIILFNDVDEALQFCEKTLVAEAPTDTLSFVLTTSPDTTGISLSTAFTTFLGLEAHDAAALIDYEKRGNAFHSEDLYNAGDTVFSSGAEADGFFVVLSGSVVILLDDRSVGNSSIRSGAGVKHIKRRNVLESGQISRVLSVGAVFGFVDFVLKRPRTFTVVAWRDSLVAKCHRSGLNELKRENTDLERIVDKVLLLCSVVELAARDP</sequence>
<feature type="transmembrane region" description="Helical" evidence="6">
    <location>
        <begin position="443"/>
        <end position="466"/>
    </location>
</feature>
<dbReference type="InterPro" id="IPR018490">
    <property type="entry name" value="cNMP-bd_dom_sf"/>
</dbReference>
<feature type="transmembrane region" description="Helical" evidence="6">
    <location>
        <begin position="256"/>
        <end position="277"/>
    </location>
</feature>
<dbReference type="InterPro" id="IPR000595">
    <property type="entry name" value="cNMP-bd_dom"/>
</dbReference>
<evidence type="ECO:0000256" key="4">
    <source>
        <dbReference type="ARBA" id="ARBA00023136"/>
    </source>
</evidence>
<feature type="compositionally biased region" description="Basic and acidic residues" evidence="5">
    <location>
        <begin position="75"/>
        <end position="85"/>
    </location>
</feature>
<evidence type="ECO:0000313" key="10">
    <source>
        <dbReference type="Proteomes" id="UP001530315"/>
    </source>
</evidence>
<dbReference type="CDD" id="cd00038">
    <property type="entry name" value="CAP_ED"/>
    <property type="match status" value="1"/>
</dbReference>
<keyword evidence="10" id="KW-1185">Reference proteome</keyword>
<comment type="subcellular location">
    <subcellularLocation>
        <location evidence="1">Membrane</location>
        <topology evidence="1">Multi-pass membrane protein</topology>
    </subcellularLocation>
</comment>
<reference evidence="9 10" key="1">
    <citation type="submission" date="2024-10" db="EMBL/GenBank/DDBJ databases">
        <title>Updated reference genomes for cyclostephanoid diatoms.</title>
        <authorList>
            <person name="Roberts W.R."/>
            <person name="Alverson A.J."/>
        </authorList>
    </citation>
    <scope>NUCLEOTIDE SEQUENCE [LARGE SCALE GENOMIC DNA]</scope>
    <source>
        <strain evidence="9 10">AJA276-08</strain>
    </source>
</reference>
<dbReference type="Pfam" id="PF00027">
    <property type="entry name" value="cNMP_binding"/>
    <property type="match status" value="1"/>
</dbReference>
<keyword evidence="4 6" id="KW-0472">Membrane</keyword>
<evidence type="ECO:0000259" key="7">
    <source>
        <dbReference type="PROSITE" id="PS50042"/>
    </source>
</evidence>
<feature type="domain" description="Cyclic nucleotide-binding" evidence="7">
    <location>
        <begin position="842"/>
        <end position="953"/>
    </location>
</feature>
<dbReference type="GO" id="GO:0016020">
    <property type="term" value="C:membrane"/>
    <property type="evidence" value="ECO:0007669"/>
    <property type="project" value="UniProtKB-SubCell"/>
</dbReference>
<gene>
    <name evidence="9" type="ORF">ACHAW5_003668</name>
</gene>
<keyword evidence="2 6" id="KW-0812">Transmembrane</keyword>
<evidence type="ECO:0000313" key="9">
    <source>
        <dbReference type="EMBL" id="KAL3788315.1"/>
    </source>
</evidence>
<evidence type="ECO:0000256" key="5">
    <source>
        <dbReference type="SAM" id="MobiDB-lite"/>
    </source>
</evidence>
<evidence type="ECO:0000256" key="3">
    <source>
        <dbReference type="ARBA" id="ARBA00022989"/>
    </source>
</evidence>
<dbReference type="Pfam" id="PF01740">
    <property type="entry name" value="STAS"/>
    <property type="match status" value="1"/>
</dbReference>
<feature type="compositionally biased region" description="Polar residues" evidence="5">
    <location>
        <begin position="1"/>
        <end position="13"/>
    </location>
</feature>
<feature type="transmembrane region" description="Helical" evidence="6">
    <location>
        <begin position="214"/>
        <end position="236"/>
    </location>
</feature>
<evidence type="ECO:0000259" key="8">
    <source>
        <dbReference type="PROSITE" id="PS50801"/>
    </source>
</evidence>
<dbReference type="SUPFAM" id="SSF52091">
    <property type="entry name" value="SpoIIaa-like"/>
    <property type="match status" value="1"/>
</dbReference>
<dbReference type="Gene3D" id="3.30.750.24">
    <property type="entry name" value="STAS domain"/>
    <property type="match status" value="1"/>
</dbReference>
<evidence type="ECO:0000256" key="1">
    <source>
        <dbReference type="ARBA" id="ARBA00004141"/>
    </source>
</evidence>
<dbReference type="InterPro" id="IPR052706">
    <property type="entry name" value="Membrane-Transporter-like"/>
</dbReference>
<dbReference type="InterPro" id="IPR011547">
    <property type="entry name" value="SLC26A/SulP_dom"/>
</dbReference>
<feature type="domain" description="STAS" evidence="8">
    <location>
        <begin position="587"/>
        <end position="780"/>
    </location>
</feature>
<feature type="transmembrane region" description="Helical" evidence="6">
    <location>
        <begin position="111"/>
        <end position="132"/>
    </location>
</feature>
<evidence type="ECO:0000256" key="2">
    <source>
        <dbReference type="ARBA" id="ARBA00022692"/>
    </source>
</evidence>
<evidence type="ECO:0008006" key="11">
    <source>
        <dbReference type="Google" id="ProtNLM"/>
    </source>
</evidence>
<dbReference type="AlphaFoldDB" id="A0ABD3PK44"/>
<protein>
    <recommendedName>
        <fullName evidence="11">Sulfate transporter</fullName>
    </recommendedName>
</protein>
<feature type="transmembrane region" description="Helical" evidence="6">
    <location>
        <begin position="316"/>
        <end position="335"/>
    </location>
</feature>
<feature type="transmembrane region" description="Helical" evidence="6">
    <location>
        <begin position="536"/>
        <end position="555"/>
    </location>
</feature>
<feature type="region of interest" description="Disordered" evidence="5">
    <location>
        <begin position="39"/>
        <end position="85"/>
    </location>
</feature>
<dbReference type="SUPFAM" id="SSF51206">
    <property type="entry name" value="cAMP-binding domain-like"/>
    <property type="match status" value="1"/>
</dbReference>
<dbReference type="InterPro" id="IPR002645">
    <property type="entry name" value="STAS_dom"/>
</dbReference>
<dbReference type="PANTHER" id="PTHR43310:SF2">
    <property type="entry name" value="SLC26A_SULP TRANSPORTER DOMAIN-CONTAINING PROTEIN"/>
    <property type="match status" value="1"/>
</dbReference>
<feature type="transmembrane region" description="Helical" evidence="6">
    <location>
        <begin position="152"/>
        <end position="174"/>
    </location>
</feature>
<feature type="transmembrane region" description="Helical" evidence="6">
    <location>
        <begin position="289"/>
        <end position="310"/>
    </location>
</feature>
<keyword evidence="3 6" id="KW-1133">Transmembrane helix</keyword>
<feature type="transmembrane region" description="Helical" evidence="6">
    <location>
        <begin position="505"/>
        <end position="524"/>
    </location>
</feature>
<comment type="caution">
    <text evidence="9">The sequence shown here is derived from an EMBL/GenBank/DDBJ whole genome shotgun (WGS) entry which is preliminary data.</text>
</comment>
<dbReference type="EMBL" id="JALLAZ020000731">
    <property type="protein sequence ID" value="KAL3788315.1"/>
    <property type="molecule type" value="Genomic_DNA"/>
</dbReference>
<name>A0ABD3PK44_9STRA</name>
<feature type="region of interest" description="Disordered" evidence="5">
    <location>
        <begin position="654"/>
        <end position="683"/>
    </location>
</feature>
<dbReference type="PROSITE" id="PS50042">
    <property type="entry name" value="CNMP_BINDING_3"/>
    <property type="match status" value="1"/>
</dbReference>
<feature type="compositionally biased region" description="Low complexity" evidence="5">
    <location>
        <begin position="654"/>
        <end position="664"/>
    </location>
</feature>
<feature type="transmembrane region" description="Helical" evidence="6">
    <location>
        <begin position="408"/>
        <end position="431"/>
    </location>
</feature>